<organism evidence="4 5">
    <name type="scientific">Bombilactobacillus mellis</name>
    <dbReference type="NCBI Taxonomy" id="1218508"/>
    <lineage>
        <taxon>Bacteria</taxon>
        <taxon>Bacillati</taxon>
        <taxon>Bacillota</taxon>
        <taxon>Bacilli</taxon>
        <taxon>Lactobacillales</taxon>
        <taxon>Lactobacillaceae</taxon>
        <taxon>Bombilactobacillus</taxon>
    </lineage>
</organism>
<dbReference type="Pfam" id="PF25137">
    <property type="entry name" value="ADH_Fe_C"/>
    <property type="match status" value="1"/>
</dbReference>
<dbReference type="InterPro" id="IPR001670">
    <property type="entry name" value="ADH_Fe/GldA"/>
</dbReference>
<reference evidence="4 5" key="1">
    <citation type="submission" date="2014-12" db="EMBL/GenBank/DDBJ databases">
        <title>Comparative genomics of the lactic acid bacteria isolated from the honey bee gut.</title>
        <authorList>
            <person name="Ellegaard K.M."/>
            <person name="Tamarit D."/>
            <person name="Javelind E."/>
            <person name="Olofsson T."/>
            <person name="Andersson S.G."/>
            <person name="Vasquez A."/>
        </authorList>
    </citation>
    <scope>NUCLEOTIDE SEQUENCE [LARGE SCALE GENOMIC DNA]</scope>
    <source>
        <strain evidence="4 5">Hon2</strain>
    </source>
</reference>
<dbReference type="RefSeq" id="WP_045923294.1">
    <property type="nucleotide sequence ID" value="NZ_JBHTHW010000005.1"/>
</dbReference>
<evidence type="ECO:0000256" key="1">
    <source>
        <dbReference type="ARBA" id="ARBA00023002"/>
    </source>
</evidence>
<dbReference type="Gene3D" id="1.20.1090.10">
    <property type="entry name" value="Dehydroquinate synthase-like - alpha domain"/>
    <property type="match status" value="1"/>
</dbReference>
<keyword evidence="5" id="KW-1185">Reference proteome</keyword>
<dbReference type="SUPFAM" id="SSF56796">
    <property type="entry name" value="Dehydroquinate synthase-like"/>
    <property type="match status" value="1"/>
</dbReference>
<gene>
    <name evidence="4" type="ORF">JG29_14710</name>
</gene>
<dbReference type="FunFam" id="1.20.1090.10:FF:000001">
    <property type="entry name" value="Aldehyde-alcohol dehydrogenase"/>
    <property type="match status" value="1"/>
</dbReference>
<dbReference type="HOGENOM" id="CLU_007207_0_0_9"/>
<dbReference type="InterPro" id="IPR056798">
    <property type="entry name" value="ADH_Fe_C"/>
</dbReference>
<evidence type="ECO:0000313" key="4">
    <source>
        <dbReference type="EMBL" id="KJY48410.1"/>
    </source>
</evidence>
<feature type="domain" description="Fe-containing alcohol dehydrogenase-like C-terminal" evidence="3">
    <location>
        <begin position="173"/>
        <end position="380"/>
    </location>
</feature>
<name>A0A0F4KPR4_9LACO</name>
<dbReference type="PANTHER" id="PTHR11496">
    <property type="entry name" value="ALCOHOL DEHYDROGENASE"/>
    <property type="match status" value="1"/>
</dbReference>
<dbReference type="PANTHER" id="PTHR11496:SF83">
    <property type="entry name" value="HYDROXYACID-OXOACID TRANSHYDROGENASE, MITOCHONDRIAL"/>
    <property type="match status" value="1"/>
</dbReference>
<dbReference type="CDD" id="cd08180">
    <property type="entry name" value="PDD"/>
    <property type="match status" value="1"/>
</dbReference>
<sequence>MPVDKIQFGTQIWTGESALDGLDEIKGKRIFLVTDPFMVESNNIEQITKHIDDNNEVKIFSQIKPDPPISEIVVGIEALKEFKADLLIAVGGGSAIDATKAMKFFVAHAVKDNSKLDLIVIPTTSGTGSEVTNFAVITNDEKGVKYPLVTDEILPQIAILDANLVESAPQKVTVDTGMDVLTHCLESYVSINANDFSDALAEKGFQMVFTYLERVSENGSDMEARRKMHNASCIAGMAFNLVNLGLNHGIAHAAGAQYHIAHGRLNTILMPHIISYNAEMETGVMKEPNRAAKKYANLARLIGIHVANPKIAVRSLINAIVQLRKRLKMPATLSECGVKQDFFEETKASISSAALKDGTTTTNPRQPSQAEVEKILEDSYI</sequence>
<evidence type="ECO:0000259" key="2">
    <source>
        <dbReference type="Pfam" id="PF00465"/>
    </source>
</evidence>
<dbReference type="InterPro" id="IPR039697">
    <property type="entry name" value="Alcohol_dehydrogenase_Fe"/>
</dbReference>
<dbReference type="Pfam" id="PF00465">
    <property type="entry name" value="Fe-ADH"/>
    <property type="match status" value="1"/>
</dbReference>
<evidence type="ECO:0000259" key="3">
    <source>
        <dbReference type="Pfam" id="PF25137"/>
    </source>
</evidence>
<proteinExistence type="predicted"/>
<keyword evidence="1" id="KW-0560">Oxidoreductase</keyword>
<comment type="caution">
    <text evidence="4">The sequence shown here is derived from an EMBL/GenBank/DDBJ whole genome shotgun (WGS) entry which is preliminary data.</text>
</comment>
<protein>
    <submittedName>
        <fullName evidence="4">Iron-containing alcohol dehydrogenase</fullName>
    </submittedName>
</protein>
<dbReference type="AlphaFoldDB" id="A0A0F4KPR4"/>
<dbReference type="OrthoDB" id="9815791at2"/>
<accession>A0A0F4KPR4</accession>
<feature type="domain" description="Alcohol dehydrogenase iron-type/glycerol dehydrogenase GldA" evidence="2">
    <location>
        <begin position="10"/>
        <end position="161"/>
    </location>
</feature>
<evidence type="ECO:0000313" key="5">
    <source>
        <dbReference type="Proteomes" id="UP000033695"/>
    </source>
</evidence>
<dbReference type="FunFam" id="3.40.50.1970:FF:000003">
    <property type="entry name" value="Alcohol dehydrogenase, iron-containing"/>
    <property type="match status" value="1"/>
</dbReference>
<dbReference type="Gene3D" id="3.40.50.1970">
    <property type="match status" value="1"/>
</dbReference>
<dbReference type="PROSITE" id="PS00913">
    <property type="entry name" value="ADH_IRON_1"/>
    <property type="match status" value="1"/>
</dbReference>
<dbReference type="GO" id="GO:0046872">
    <property type="term" value="F:metal ion binding"/>
    <property type="evidence" value="ECO:0007669"/>
    <property type="project" value="InterPro"/>
</dbReference>
<dbReference type="InterPro" id="IPR018211">
    <property type="entry name" value="ADH_Fe_CS"/>
</dbReference>
<dbReference type="STRING" id="1218508.JG29_14710"/>
<dbReference type="EMBL" id="JXBZ01000009">
    <property type="protein sequence ID" value="KJY48410.1"/>
    <property type="molecule type" value="Genomic_DNA"/>
</dbReference>
<dbReference type="PATRIC" id="fig|1218508.4.peg.1462"/>
<dbReference type="Proteomes" id="UP000033695">
    <property type="component" value="Unassembled WGS sequence"/>
</dbReference>
<dbReference type="GO" id="GO:0004022">
    <property type="term" value="F:alcohol dehydrogenase (NAD+) activity"/>
    <property type="evidence" value="ECO:0007669"/>
    <property type="project" value="UniProtKB-ARBA"/>
</dbReference>